<dbReference type="Pfam" id="PF01967">
    <property type="entry name" value="MoaC"/>
    <property type="match status" value="1"/>
</dbReference>
<evidence type="ECO:0000256" key="2">
    <source>
        <dbReference type="ARBA" id="ARBA00023150"/>
    </source>
</evidence>
<reference evidence="5" key="1">
    <citation type="submission" date="2020-08" db="EMBL/GenBank/DDBJ databases">
        <title>Lewinella bacteria from marine environments.</title>
        <authorList>
            <person name="Zhong Y."/>
        </authorList>
    </citation>
    <scope>NUCLEOTIDE SEQUENCE</scope>
    <source>
        <strain evidence="5">KCTC 42187</strain>
    </source>
</reference>
<dbReference type="InterPro" id="IPR036522">
    <property type="entry name" value="MoaC_sf"/>
</dbReference>
<comment type="function">
    <text evidence="3">Catalyzes the conversion of (8S)-3',8-cyclo-7,8-dihydroguanosine 5'-triphosphate to cyclic pyranopterin monophosphate (cPMP).</text>
</comment>
<accession>A0A923PLC7</accession>
<dbReference type="InterPro" id="IPR023045">
    <property type="entry name" value="MoaC"/>
</dbReference>
<protein>
    <submittedName>
        <fullName evidence="5">Cyclic pyranopterin monophosphate synthase MoaC</fullName>
        <ecNumber evidence="5">4.6.1.17</ecNumber>
    </submittedName>
</protein>
<dbReference type="Gene3D" id="3.30.70.640">
    <property type="entry name" value="Molybdopterin cofactor biosynthesis C (MoaC) domain"/>
    <property type="match status" value="1"/>
</dbReference>
<evidence type="ECO:0000259" key="4">
    <source>
        <dbReference type="Pfam" id="PF01967"/>
    </source>
</evidence>
<keyword evidence="2" id="KW-0501">Molybdenum cofactor biosynthesis</keyword>
<organism evidence="5 6">
    <name type="scientific">Neolewinella lacunae</name>
    <dbReference type="NCBI Taxonomy" id="1517758"/>
    <lineage>
        <taxon>Bacteria</taxon>
        <taxon>Pseudomonadati</taxon>
        <taxon>Bacteroidota</taxon>
        <taxon>Saprospiria</taxon>
        <taxon>Saprospirales</taxon>
        <taxon>Lewinellaceae</taxon>
        <taxon>Neolewinella</taxon>
    </lineage>
</organism>
<name>A0A923PLC7_9BACT</name>
<evidence type="ECO:0000256" key="3">
    <source>
        <dbReference type="ARBA" id="ARBA00055087"/>
    </source>
</evidence>
<evidence type="ECO:0000313" key="6">
    <source>
        <dbReference type="Proteomes" id="UP000650081"/>
    </source>
</evidence>
<dbReference type="GO" id="GO:0061799">
    <property type="term" value="F:cyclic pyranopterin monophosphate synthase activity"/>
    <property type="evidence" value="ECO:0007669"/>
    <property type="project" value="UniProtKB-EC"/>
</dbReference>
<comment type="pathway">
    <text evidence="1">Cofactor biosynthesis; molybdopterin biosynthesis.</text>
</comment>
<keyword evidence="5" id="KW-0456">Lyase</keyword>
<dbReference type="GO" id="GO:0006777">
    <property type="term" value="P:Mo-molybdopterin cofactor biosynthetic process"/>
    <property type="evidence" value="ECO:0007669"/>
    <property type="project" value="UniProtKB-KW"/>
</dbReference>
<dbReference type="EMBL" id="JACSIT010000150">
    <property type="protein sequence ID" value="MBC6996180.1"/>
    <property type="molecule type" value="Genomic_DNA"/>
</dbReference>
<comment type="caution">
    <text evidence="5">The sequence shown here is derived from an EMBL/GenBank/DDBJ whole genome shotgun (WGS) entry which is preliminary data.</text>
</comment>
<dbReference type="EC" id="4.6.1.17" evidence="5"/>
<gene>
    <name evidence="5" type="primary">moaC</name>
    <name evidence="5" type="ORF">H9S92_18560</name>
</gene>
<sequence length="159" mass="16589">MAFSHLNQDGKPAMVDVGDKAPTTRIAEAEAYVVLGEKIMAELTANDFVGKKGAILQTAILAGTMAVKQTWSVIPLCHAIPIYGCDLTIVGADAGAVKVTCRVRTEGPTGVEMEALHGAAVAALTVYDMCKSLSHAIRIEGLQLVSKSGGKSDYQKTAG</sequence>
<evidence type="ECO:0000313" key="5">
    <source>
        <dbReference type="EMBL" id="MBC6996180.1"/>
    </source>
</evidence>
<proteinExistence type="predicted"/>
<keyword evidence="6" id="KW-1185">Reference proteome</keyword>
<dbReference type="AlphaFoldDB" id="A0A923PLC7"/>
<dbReference type="Proteomes" id="UP000650081">
    <property type="component" value="Unassembled WGS sequence"/>
</dbReference>
<dbReference type="NCBIfam" id="NF006870">
    <property type="entry name" value="PRK09364.1"/>
    <property type="match status" value="1"/>
</dbReference>
<dbReference type="SUPFAM" id="SSF55040">
    <property type="entry name" value="Molybdenum cofactor biosynthesis protein C, MoaC"/>
    <property type="match status" value="1"/>
</dbReference>
<feature type="domain" description="Molybdopterin cofactor biosynthesis C (MoaC)" evidence="4">
    <location>
        <begin position="14"/>
        <end position="150"/>
    </location>
</feature>
<evidence type="ECO:0000256" key="1">
    <source>
        <dbReference type="ARBA" id="ARBA00005046"/>
    </source>
</evidence>
<dbReference type="RefSeq" id="WP_187468197.1">
    <property type="nucleotide sequence ID" value="NZ_JACSIT010000150.1"/>
</dbReference>
<dbReference type="InterPro" id="IPR002820">
    <property type="entry name" value="Mopterin_CF_biosynth-C_dom"/>
</dbReference>
<dbReference type="NCBIfam" id="TIGR00581">
    <property type="entry name" value="moaC"/>
    <property type="match status" value="1"/>
</dbReference>